<evidence type="ECO:0000313" key="6">
    <source>
        <dbReference type="EMBL" id="PPK98800.1"/>
    </source>
</evidence>
<dbReference type="InterPro" id="IPR027383">
    <property type="entry name" value="Znf_put"/>
</dbReference>
<feature type="transmembrane region" description="Helical" evidence="4">
    <location>
        <begin position="125"/>
        <end position="149"/>
    </location>
</feature>
<dbReference type="AlphaFoldDB" id="A0A2S6IX40"/>
<evidence type="ECO:0000256" key="3">
    <source>
        <dbReference type="SAM" id="MobiDB-lite"/>
    </source>
</evidence>
<keyword evidence="1" id="KW-0805">Transcription regulation</keyword>
<keyword evidence="7" id="KW-1185">Reference proteome</keyword>
<dbReference type="Proteomes" id="UP000239485">
    <property type="component" value="Unassembled WGS sequence"/>
</dbReference>
<keyword evidence="4" id="KW-1133">Transmembrane helix</keyword>
<protein>
    <submittedName>
        <fullName evidence="6">Putative zinc finger protein</fullName>
    </submittedName>
</protein>
<comment type="caution">
    <text evidence="6">The sequence shown here is derived from an EMBL/GenBank/DDBJ whole genome shotgun (WGS) entry which is preliminary data.</text>
</comment>
<dbReference type="InterPro" id="IPR041916">
    <property type="entry name" value="Anti_sigma_zinc_sf"/>
</dbReference>
<evidence type="ECO:0000313" key="7">
    <source>
        <dbReference type="Proteomes" id="UP000239485"/>
    </source>
</evidence>
<feature type="region of interest" description="Disordered" evidence="3">
    <location>
        <begin position="165"/>
        <end position="188"/>
    </location>
</feature>
<keyword evidence="2" id="KW-0804">Transcription</keyword>
<feature type="region of interest" description="Disordered" evidence="3">
    <location>
        <begin position="73"/>
        <end position="123"/>
    </location>
</feature>
<proteinExistence type="predicted"/>
<evidence type="ECO:0000256" key="2">
    <source>
        <dbReference type="ARBA" id="ARBA00023163"/>
    </source>
</evidence>
<dbReference type="Pfam" id="PF13490">
    <property type="entry name" value="zf-HC2"/>
    <property type="match status" value="1"/>
</dbReference>
<keyword evidence="4" id="KW-0812">Transmembrane</keyword>
<feature type="domain" description="Putative zinc-finger" evidence="5">
    <location>
        <begin position="13"/>
        <end position="41"/>
    </location>
</feature>
<accession>A0A2S6IX40</accession>
<dbReference type="Gene3D" id="1.10.10.1320">
    <property type="entry name" value="Anti-sigma factor, zinc-finger domain"/>
    <property type="match status" value="1"/>
</dbReference>
<feature type="compositionally biased region" description="Low complexity" evidence="3">
    <location>
        <begin position="90"/>
        <end position="101"/>
    </location>
</feature>
<gene>
    <name evidence="6" type="ORF">CLV92_101501</name>
</gene>
<feature type="compositionally biased region" description="Basic residues" evidence="3">
    <location>
        <begin position="107"/>
        <end position="123"/>
    </location>
</feature>
<keyword evidence="4" id="KW-0472">Membrane</keyword>
<organism evidence="6 7">
    <name type="scientific">Kineococcus xinjiangensis</name>
    <dbReference type="NCBI Taxonomy" id="512762"/>
    <lineage>
        <taxon>Bacteria</taxon>
        <taxon>Bacillati</taxon>
        <taxon>Actinomycetota</taxon>
        <taxon>Actinomycetes</taxon>
        <taxon>Kineosporiales</taxon>
        <taxon>Kineosporiaceae</taxon>
        <taxon>Kineococcus</taxon>
    </lineage>
</organism>
<evidence type="ECO:0000256" key="1">
    <source>
        <dbReference type="ARBA" id="ARBA00023015"/>
    </source>
</evidence>
<dbReference type="EMBL" id="PTJD01000001">
    <property type="protein sequence ID" value="PPK98800.1"/>
    <property type="molecule type" value="Genomic_DNA"/>
</dbReference>
<sequence>MVKSGSGPHLGVRVSALVDGRLPADVAARAEAHVRDCPACADAVEAERLVKARLQSLLGPEPSDDLLQRLHGLGGPVGPLRPREQPMAGAPRRPVVAPPRASDVNRRPRGRAAHPGPGRRRRRPLAAMLVGAFSLVGAGLAGVVLLGGAEEGPGLLPPVAEFTWWSQPASSTPDPGPAGSGQEGNPRP</sequence>
<evidence type="ECO:0000259" key="5">
    <source>
        <dbReference type="Pfam" id="PF13490"/>
    </source>
</evidence>
<name>A0A2S6IX40_9ACTN</name>
<evidence type="ECO:0000256" key="4">
    <source>
        <dbReference type="SAM" id="Phobius"/>
    </source>
</evidence>
<reference evidence="6 7" key="1">
    <citation type="submission" date="2018-02" db="EMBL/GenBank/DDBJ databases">
        <title>Genomic Encyclopedia of Archaeal and Bacterial Type Strains, Phase II (KMG-II): from individual species to whole genera.</title>
        <authorList>
            <person name="Goeker M."/>
        </authorList>
    </citation>
    <scope>NUCLEOTIDE SEQUENCE [LARGE SCALE GENOMIC DNA]</scope>
    <source>
        <strain evidence="6 7">DSM 22857</strain>
    </source>
</reference>